<keyword evidence="5" id="KW-0418">Kinase</keyword>
<dbReference type="Pfam" id="PF00069">
    <property type="entry name" value="Pkinase"/>
    <property type="match status" value="1"/>
</dbReference>
<feature type="region of interest" description="Disordered" evidence="8">
    <location>
        <begin position="366"/>
        <end position="404"/>
    </location>
</feature>
<dbReference type="EC" id="2.7.11.1" evidence="1"/>
<organism evidence="10">
    <name type="scientific">Oikopleura dioica</name>
    <name type="common">Tunicate</name>
    <dbReference type="NCBI Taxonomy" id="34765"/>
    <lineage>
        <taxon>Eukaryota</taxon>
        <taxon>Metazoa</taxon>
        <taxon>Chordata</taxon>
        <taxon>Tunicata</taxon>
        <taxon>Appendicularia</taxon>
        <taxon>Copelata</taxon>
        <taxon>Oikopleuridae</taxon>
        <taxon>Oikopleura</taxon>
    </lineage>
</organism>
<evidence type="ECO:0000256" key="8">
    <source>
        <dbReference type="SAM" id="MobiDB-lite"/>
    </source>
</evidence>
<accession>E4XMV0</accession>
<evidence type="ECO:0000313" key="11">
    <source>
        <dbReference type="Proteomes" id="UP000001307"/>
    </source>
</evidence>
<dbReference type="GO" id="GO:0061709">
    <property type="term" value="P:reticulophagy"/>
    <property type="evidence" value="ECO:0007669"/>
    <property type="project" value="TreeGrafter"/>
</dbReference>
<dbReference type="GO" id="GO:0000045">
    <property type="term" value="P:autophagosome assembly"/>
    <property type="evidence" value="ECO:0007669"/>
    <property type="project" value="TreeGrafter"/>
</dbReference>
<dbReference type="FunCoup" id="E4XMV0">
    <property type="interactions" value="18"/>
</dbReference>
<dbReference type="EMBL" id="FN653079">
    <property type="protein sequence ID" value="CBY19843.1"/>
    <property type="molecule type" value="Genomic_DNA"/>
</dbReference>
<dbReference type="GO" id="GO:0000422">
    <property type="term" value="P:autophagy of mitochondrion"/>
    <property type="evidence" value="ECO:0007669"/>
    <property type="project" value="TreeGrafter"/>
</dbReference>
<keyword evidence="3" id="KW-0808">Transferase</keyword>
<evidence type="ECO:0000256" key="5">
    <source>
        <dbReference type="ARBA" id="ARBA00022777"/>
    </source>
</evidence>
<name>E4XMV0_OIKDI</name>
<feature type="compositionally biased region" description="Polar residues" evidence="8">
    <location>
        <begin position="388"/>
        <end position="397"/>
    </location>
</feature>
<dbReference type="SUPFAM" id="SSF56112">
    <property type="entry name" value="Protein kinase-like (PK-like)"/>
    <property type="match status" value="1"/>
</dbReference>
<dbReference type="InterPro" id="IPR000719">
    <property type="entry name" value="Prot_kinase_dom"/>
</dbReference>
<keyword evidence="2" id="KW-0723">Serine/threonine-protein kinase</keyword>
<dbReference type="Gene3D" id="3.30.200.20">
    <property type="entry name" value="Phosphorylase Kinase, domain 1"/>
    <property type="match status" value="1"/>
</dbReference>
<sequence length="658" mass="74139">MSITVANGKYEYEKKNLVGHGAFAIVFKGKHRQEKKSVAVKVIQRSKIGKPADKLLGKEIEILKSLKHENIVSLLDFEDNNEQIVLVMEYCNAGDLAEYLQKQGTLSEDTIRTFLQQIVAAMKVLHEKGIIHRDLKPGNILLNRDSSENNRLRVKIADFGFARHLQGTDMAATLCGSPMYMAPEVLMGHSYCAKADLYSIGTIVYQCLTGRAPFHASTPPELRAFYERTHTLKPSIPSTTSAALKDLICSLLIRNPRERLSSTDFFRHPFIKTRSGSNRRGFNSSPTIPDAKVRESHSPLMPLDNTDSVLQTDNDGELLIQTSDDSEEFVVIPAPRRRAATICNLNELNRTPEFDNCSPVFESPRYSAPTRQMSPRHHHQHHRGLARSPSSDYQQQHSPRERGFVTPEFNHRDREIVRTNSTPLLRVQQNATPIRRIPAQQPRARQRAFTVGTPSPEGNMVASLQPLIEENNNVEVIEDNLVGRLNFAMSLGCAILKVADLHCGSNYRKRGERLLLFNKGLQVFASALHSARNSFDESGSSAELRSVLMELNSKYKECRSFCSGLRQSVSENLAPKETKFDSAERIMYNFALKTAEEAAEGDSNGELEHSDIVQRYETAANLLQGIFQLTDCVEDKRKLGLYQRQIYERLSEIKSQIS</sequence>
<evidence type="ECO:0000256" key="6">
    <source>
        <dbReference type="ARBA" id="ARBA00022840"/>
    </source>
</evidence>
<evidence type="ECO:0000256" key="1">
    <source>
        <dbReference type="ARBA" id="ARBA00012513"/>
    </source>
</evidence>
<evidence type="ECO:0000256" key="4">
    <source>
        <dbReference type="ARBA" id="ARBA00022741"/>
    </source>
</evidence>
<dbReference type="GO" id="GO:0034045">
    <property type="term" value="C:phagophore assembly site membrane"/>
    <property type="evidence" value="ECO:0007669"/>
    <property type="project" value="TreeGrafter"/>
</dbReference>
<dbReference type="InterPro" id="IPR008271">
    <property type="entry name" value="Ser/Thr_kinase_AS"/>
</dbReference>
<keyword evidence="4 7" id="KW-0547">Nucleotide-binding</keyword>
<dbReference type="InterPro" id="IPR011009">
    <property type="entry name" value="Kinase-like_dom_sf"/>
</dbReference>
<dbReference type="InterPro" id="IPR045269">
    <property type="entry name" value="Atg1-like"/>
</dbReference>
<gene>
    <name evidence="10" type="ORF">GSOID_T00015497001</name>
</gene>
<dbReference type="GO" id="GO:0004674">
    <property type="term" value="F:protein serine/threonine kinase activity"/>
    <property type="evidence" value="ECO:0007669"/>
    <property type="project" value="UniProtKB-KW"/>
</dbReference>
<dbReference type="FunFam" id="1.10.510.10:FF:000493">
    <property type="entry name" value="serine/threonine-protein kinase unc-51 isoform X2"/>
    <property type="match status" value="1"/>
</dbReference>
<evidence type="ECO:0000256" key="2">
    <source>
        <dbReference type="ARBA" id="ARBA00022527"/>
    </source>
</evidence>
<evidence type="ECO:0000259" key="9">
    <source>
        <dbReference type="PROSITE" id="PS50011"/>
    </source>
</evidence>
<keyword evidence="11" id="KW-1185">Reference proteome</keyword>
<dbReference type="PROSITE" id="PS00107">
    <property type="entry name" value="PROTEIN_KINASE_ATP"/>
    <property type="match status" value="1"/>
</dbReference>
<feature type="compositionally biased region" description="Basic residues" evidence="8">
    <location>
        <begin position="374"/>
        <end position="385"/>
    </location>
</feature>
<dbReference type="GO" id="GO:0010506">
    <property type="term" value="P:regulation of autophagy"/>
    <property type="evidence" value="ECO:0007669"/>
    <property type="project" value="InterPro"/>
</dbReference>
<dbReference type="CDD" id="cd14120">
    <property type="entry name" value="STKc_ULK1_2-like"/>
    <property type="match status" value="1"/>
</dbReference>
<reference evidence="10" key="1">
    <citation type="journal article" date="2010" name="Science">
        <title>Plasticity of animal genome architecture unmasked by rapid evolution of a pelagic tunicate.</title>
        <authorList>
            <person name="Denoeud F."/>
            <person name="Henriet S."/>
            <person name="Mungpakdee S."/>
            <person name="Aury J.M."/>
            <person name="Da Silva C."/>
            <person name="Brinkmann H."/>
            <person name="Mikhaleva J."/>
            <person name="Olsen L.C."/>
            <person name="Jubin C."/>
            <person name="Canestro C."/>
            <person name="Bouquet J.M."/>
            <person name="Danks G."/>
            <person name="Poulain J."/>
            <person name="Campsteijn C."/>
            <person name="Adamski M."/>
            <person name="Cross I."/>
            <person name="Yadetie F."/>
            <person name="Muffato M."/>
            <person name="Louis A."/>
            <person name="Butcher S."/>
            <person name="Tsagkogeorga G."/>
            <person name="Konrad A."/>
            <person name="Singh S."/>
            <person name="Jensen M.F."/>
            <person name="Cong E.H."/>
            <person name="Eikeseth-Otteraa H."/>
            <person name="Noel B."/>
            <person name="Anthouard V."/>
            <person name="Porcel B.M."/>
            <person name="Kachouri-Lafond R."/>
            <person name="Nishino A."/>
            <person name="Ugolini M."/>
            <person name="Chourrout P."/>
            <person name="Nishida H."/>
            <person name="Aasland R."/>
            <person name="Huzurbazar S."/>
            <person name="Westhof E."/>
            <person name="Delsuc F."/>
            <person name="Lehrach H."/>
            <person name="Reinhardt R."/>
            <person name="Weissenbach J."/>
            <person name="Roy S.W."/>
            <person name="Artiguenave F."/>
            <person name="Postlethwait J.H."/>
            <person name="Manak J.R."/>
            <person name="Thompson E.M."/>
            <person name="Jaillon O."/>
            <person name="Du Pasquier L."/>
            <person name="Boudinot P."/>
            <person name="Liberles D.A."/>
            <person name="Volff J.N."/>
            <person name="Philippe H."/>
            <person name="Lenhard B."/>
            <person name="Roest Crollius H."/>
            <person name="Wincker P."/>
            <person name="Chourrout D."/>
        </authorList>
    </citation>
    <scope>NUCLEOTIDE SEQUENCE [LARGE SCALE GENOMIC DNA]</scope>
</reference>
<dbReference type="GO" id="GO:0034727">
    <property type="term" value="P:piecemeal microautophagy of the nucleus"/>
    <property type="evidence" value="ECO:0007669"/>
    <property type="project" value="TreeGrafter"/>
</dbReference>
<dbReference type="InterPro" id="IPR017441">
    <property type="entry name" value="Protein_kinase_ATP_BS"/>
</dbReference>
<dbReference type="PROSITE" id="PS50011">
    <property type="entry name" value="PROTEIN_KINASE_DOM"/>
    <property type="match status" value="1"/>
</dbReference>
<dbReference type="PANTHER" id="PTHR24348">
    <property type="entry name" value="SERINE/THREONINE-PROTEIN KINASE UNC-51-RELATED"/>
    <property type="match status" value="1"/>
</dbReference>
<dbReference type="PROSITE" id="PS00108">
    <property type="entry name" value="PROTEIN_KINASE_ST"/>
    <property type="match status" value="1"/>
</dbReference>
<dbReference type="GO" id="GO:0005776">
    <property type="term" value="C:autophagosome"/>
    <property type="evidence" value="ECO:0007669"/>
    <property type="project" value="TreeGrafter"/>
</dbReference>
<evidence type="ECO:0000313" key="10">
    <source>
        <dbReference type="EMBL" id="CBY19843.1"/>
    </source>
</evidence>
<dbReference type="FunFam" id="3.30.200.20:FF:000042">
    <property type="entry name" value="Aurora kinase A"/>
    <property type="match status" value="1"/>
</dbReference>
<dbReference type="Gene3D" id="1.10.510.10">
    <property type="entry name" value="Transferase(Phosphotransferase) domain 1"/>
    <property type="match status" value="1"/>
</dbReference>
<dbReference type="Proteomes" id="UP000001307">
    <property type="component" value="Unassembled WGS sequence"/>
</dbReference>
<dbReference type="GO" id="GO:0005829">
    <property type="term" value="C:cytosol"/>
    <property type="evidence" value="ECO:0007669"/>
    <property type="project" value="TreeGrafter"/>
</dbReference>
<protein>
    <recommendedName>
        <fullName evidence="1">non-specific serine/threonine protein kinase</fullName>
        <ecNumber evidence="1">2.7.11.1</ecNumber>
    </recommendedName>
</protein>
<feature type="binding site" evidence="7">
    <location>
        <position position="41"/>
    </location>
    <ligand>
        <name>ATP</name>
        <dbReference type="ChEBI" id="CHEBI:30616"/>
    </ligand>
</feature>
<evidence type="ECO:0000256" key="3">
    <source>
        <dbReference type="ARBA" id="ARBA00022679"/>
    </source>
</evidence>
<keyword evidence="6 7" id="KW-0067">ATP-binding</keyword>
<proteinExistence type="predicted"/>
<dbReference type="GO" id="GO:0042594">
    <property type="term" value="P:response to starvation"/>
    <property type="evidence" value="ECO:0007669"/>
    <property type="project" value="TreeGrafter"/>
</dbReference>
<dbReference type="GO" id="GO:0005524">
    <property type="term" value="F:ATP binding"/>
    <property type="evidence" value="ECO:0007669"/>
    <property type="project" value="UniProtKB-UniRule"/>
</dbReference>
<dbReference type="OrthoDB" id="346907at2759"/>
<dbReference type="InParanoid" id="E4XMV0"/>
<feature type="region of interest" description="Disordered" evidence="8">
    <location>
        <begin position="277"/>
        <end position="305"/>
    </location>
</feature>
<dbReference type="PANTHER" id="PTHR24348:SF22">
    <property type="entry name" value="NON-SPECIFIC SERINE_THREONINE PROTEIN KINASE"/>
    <property type="match status" value="1"/>
</dbReference>
<feature type="domain" description="Protein kinase" evidence="9">
    <location>
        <begin position="12"/>
        <end position="271"/>
    </location>
</feature>
<dbReference type="SMART" id="SM00220">
    <property type="entry name" value="S_TKc"/>
    <property type="match status" value="1"/>
</dbReference>
<evidence type="ECO:0000256" key="7">
    <source>
        <dbReference type="PROSITE-ProRule" id="PRU10141"/>
    </source>
</evidence>
<dbReference type="AlphaFoldDB" id="E4XMV0"/>